<evidence type="ECO:0000256" key="1">
    <source>
        <dbReference type="SAM" id="MobiDB-lite"/>
    </source>
</evidence>
<dbReference type="EMBL" id="SAIY01000001">
    <property type="protein sequence ID" value="NGM11990.1"/>
    <property type="molecule type" value="Genomic_DNA"/>
</dbReference>
<dbReference type="AlphaFoldDB" id="A0A6M1L2U9"/>
<feature type="region of interest" description="Disordered" evidence="1">
    <location>
        <begin position="131"/>
        <end position="164"/>
    </location>
</feature>
<accession>A0A6M1L2U9</accession>
<keyword evidence="3" id="KW-1185">Reference proteome</keyword>
<comment type="caution">
    <text evidence="2">The sequence shown here is derived from an EMBL/GenBank/DDBJ whole genome shotgun (WGS) entry which is preliminary data.</text>
</comment>
<dbReference type="Proteomes" id="UP000478148">
    <property type="component" value="Unassembled WGS sequence"/>
</dbReference>
<dbReference type="GO" id="GO:0015035">
    <property type="term" value="F:protein-disulfide reductase activity"/>
    <property type="evidence" value="ECO:0007669"/>
    <property type="project" value="InterPro"/>
</dbReference>
<name>A0A6M1L2U9_9ACTN</name>
<evidence type="ECO:0000313" key="2">
    <source>
        <dbReference type="EMBL" id="NGM11990.1"/>
    </source>
</evidence>
<reference evidence="2 3" key="1">
    <citation type="submission" date="2020-02" db="EMBL/GenBank/DDBJ databases">
        <title>Draft Genome Sequence of Verrucosispora sp. Strain CWR15, Isolated from Gulf of Mexico Sponge.</title>
        <authorList>
            <person name="Kennedy S.J."/>
            <person name="Cella E."/>
            <person name="Azarian T."/>
            <person name="Baker B.J."/>
            <person name="Shaw L.N."/>
        </authorList>
    </citation>
    <scope>NUCLEOTIDE SEQUENCE [LARGE SCALE GENOMIC DNA]</scope>
    <source>
        <strain evidence="2 3">CWR15</strain>
    </source>
</reference>
<organism evidence="2 3">
    <name type="scientific">Verrucosispora sioxanthis</name>
    <dbReference type="NCBI Taxonomy" id="2499994"/>
    <lineage>
        <taxon>Bacteria</taxon>
        <taxon>Bacillati</taxon>
        <taxon>Actinomycetota</taxon>
        <taxon>Actinomycetes</taxon>
        <taxon>Micromonosporales</taxon>
        <taxon>Micromonosporaceae</taxon>
        <taxon>Micromonospora</taxon>
    </lineage>
</organism>
<proteinExistence type="predicted"/>
<dbReference type="Pfam" id="PF04134">
    <property type="entry name" value="DCC1-like"/>
    <property type="match status" value="1"/>
</dbReference>
<gene>
    <name evidence="2" type="ORF">ENC19_04525</name>
</gene>
<feature type="compositionally biased region" description="Basic and acidic residues" evidence="1">
    <location>
        <begin position="151"/>
        <end position="164"/>
    </location>
</feature>
<evidence type="ECO:0000313" key="3">
    <source>
        <dbReference type="Proteomes" id="UP000478148"/>
    </source>
</evidence>
<dbReference type="InterPro" id="IPR007263">
    <property type="entry name" value="DCC1-like"/>
</dbReference>
<protein>
    <submittedName>
        <fullName evidence="2">DUF393 domain-containing protein</fullName>
    </submittedName>
</protein>
<dbReference type="RefSeq" id="WP_164445816.1">
    <property type="nucleotide sequence ID" value="NZ_SAIY01000001.1"/>
</dbReference>
<sequence length="164" mass="17462">MTRPGQGGTEGLPDATAHGGGGIRGLTVLYDAHCPLCRAARGWLSSRPQLVPLEFVPAGSTAARQRFPGLDHDATLRDLTVIADNGEVYAGDGAWFACLWALADHRETAQRLARPHLLPLARRVVAAASAVRERVREPSPEPTGDAAGYGDRNDRPDCADDRCG</sequence>